<keyword evidence="3" id="KW-0238">DNA-binding</keyword>
<evidence type="ECO:0000259" key="2">
    <source>
        <dbReference type="PROSITE" id="PS50110"/>
    </source>
</evidence>
<evidence type="ECO:0000313" key="3">
    <source>
        <dbReference type="EMBL" id="ORI97314.1"/>
    </source>
</evidence>
<comment type="caution">
    <text evidence="3">The sequence shown here is derived from an EMBL/GenBank/DDBJ whole genome shotgun (WGS) entry which is preliminary data.</text>
</comment>
<reference evidence="3 4" key="1">
    <citation type="journal article" date="2017" name="Front. Microbiol.">
        <title>Genomic Characterization of Dairy Associated Leuconostoc Species and Diversity of Leuconostocs in Undefined Mixed Mesophilic Starter Cultures.</title>
        <authorList>
            <person name="Frantzen C.A."/>
            <person name="Kot W."/>
            <person name="Pedersen T.B."/>
            <person name="Ardo Y.M."/>
            <person name="Broadbent J.R."/>
            <person name="Neve H."/>
            <person name="Hansen L.H."/>
            <person name="Dal Bello F."/>
            <person name="Ostlie H.M."/>
            <person name="Kleppen H.P."/>
            <person name="Vogensen F.K."/>
            <person name="Holo H."/>
        </authorList>
    </citation>
    <scope>NUCLEOTIDE SEQUENCE [LARGE SCALE GENOMIC DNA]</scope>
    <source>
        <strain evidence="3 4">LMGCF08</strain>
    </source>
</reference>
<dbReference type="GO" id="GO:0000156">
    <property type="term" value="F:phosphorelay response regulator activity"/>
    <property type="evidence" value="ECO:0007669"/>
    <property type="project" value="InterPro"/>
</dbReference>
<dbReference type="Proteomes" id="UP000192288">
    <property type="component" value="Unassembled WGS sequence"/>
</dbReference>
<dbReference type="Gene3D" id="3.40.50.2300">
    <property type="match status" value="1"/>
</dbReference>
<dbReference type="SMART" id="SM00850">
    <property type="entry name" value="LytTR"/>
    <property type="match status" value="1"/>
</dbReference>
<dbReference type="PANTHER" id="PTHR37299:SF1">
    <property type="entry name" value="STAGE 0 SPORULATION PROTEIN A HOMOLOG"/>
    <property type="match status" value="1"/>
</dbReference>
<dbReference type="Pfam" id="PF04397">
    <property type="entry name" value="LytTR"/>
    <property type="match status" value="1"/>
</dbReference>
<dbReference type="InterPro" id="IPR046947">
    <property type="entry name" value="LytR-like"/>
</dbReference>
<dbReference type="STRING" id="33968.BMS77_08420"/>
<dbReference type="RefSeq" id="WP_004910719.1">
    <property type="nucleotide sequence ID" value="NZ_MPLS01000030.1"/>
</dbReference>
<evidence type="ECO:0000256" key="1">
    <source>
        <dbReference type="PROSITE-ProRule" id="PRU00169"/>
    </source>
</evidence>
<dbReference type="EMBL" id="MPLS01000030">
    <property type="protein sequence ID" value="ORI97314.1"/>
    <property type="molecule type" value="Genomic_DNA"/>
</dbReference>
<dbReference type="PANTHER" id="PTHR37299">
    <property type="entry name" value="TRANSCRIPTIONAL REGULATOR-RELATED"/>
    <property type="match status" value="1"/>
</dbReference>
<proteinExistence type="predicted"/>
<dbReference type="InterPro" id="IPR007492">
    <property type="entry name" value="LytTR_DNA-bd_dom"/>
</dbReference>
<evidence type="ECO:0000313" key="4">
    <source>
        <dbReference type="Proteomes" id="UP000192288"/>
    </source>
</evidence>
<dbReference type="PROSITE" id="PS50110">
    <property type="entry name" value="RESPONSE_REGULATORY"/>
    <property type="match status" value="1"/>
</dbReference>
<organism evidence="3 4">
    <name type="scientific">Leuconostoc pseudomesenteroides</name>
    <dbReference type="NCBI Taxonomy" id="33968"/>
    <lineage>
        <taxon>Bacteria</taxon>
        <taxon>Bacillati</taxon>
        <taxon>Bacillota</taxon>
        <taxon>Bacilli</taxon>
        <taxon>Lactobacillales</taxon>
        <taxon>Lactobacillaceae</taxon>
        <taxon>Leuconostoc</taxon>
    </lineage>
</organism>
<dbReference type="GO" id="GO:0003677">
    <property type="term" value="F:DNA binding"/>
    <property type="evidence" value="ECO:0007669"/>
    <property type="project" value="UniProtKB-KW"/>
</dbReference>
<dbReference type="eggNOG" id="COG3279">
    <property type="taxonomic scope" value="Bacteria"/>
</dbReference>
<sequence>MNFYVLEDDPIGQQRIQHYLPTSFITDSPTKLLTALAADTHPKIILLDLEIKGLLHAGINTAKMIRQTDCVSPIIIITTHDELSLQTFQSHISALDFIQKAQPEAQFGKKLQHAVQMAYQRLNQFDLKMPVWLTIHNGAHTETFDLNTISHVNSNNGRHYINVHQSNTTTQIRNTIKQINQSHDKFLQIHASFCVNHDFIQQYRLKDKTLLLTTGDLLPVSRRFKHNLSYLQS</sequence>
<dbReference type="SUPFAM" id="SSF52172">
    <property type="entry name" value="CheY-like"/>
    <property type="match status" value="1"/>
</dbReference>
<dbReference type="AlphaFoldDB" id="A0A1X0VCF9"/>
<dbReference type="Gene3D" id="2.40.50.1020">
    <property type="entry name" value="LytTr DNA-binding domain"/>
    <property type="match status" value="1"/>
</dbReference>
<keyword evidence="1" id="KW-0597">Phosphoprotein</keyword>
<accession>A0A1X0VCF9</accession>
<dbReference type="Pfam" id="PF00072">
    <property type="entry name" value="Response_reg"/>
    <property type="match status" value="1"/>
</dbReference>
<protein>
    <submittedName>
        <fullName evidence="3">DNA-binding response regulator</fullName>
    </submittedName>
</protein>
<feature type="modified residue" description="4-aspartylphosphate" evidence="1">
    <location>
        <position position="48"/>
    </location>
</feature>
<feature type="domain" description="Response regulatory" evidence="2">
    <location>
        <begin position="2"/>
        <end position="115"/>
    </location>
</feature>
<dbReference type="InterPro" id="IPR001789">
    <property type="entry name" value="Sig_transdc_resp-reg_receiver"/>
</dbReference>
<name>A0A1X0VCF9_LEUPS</name>
<gene>
    <name evidence="3" type="ORF">BMR96_07840</name>
</gene>
<dbReference type="InterPro" id="IPR011006">
    <property type="entry name" value="CheY-like_superfamily"/>
</dbReference>